<dbReference type="InterPro" id="IPR007577">
    <property type="entry name" value="GlycoTrfase_DXD_sugar-bd_CS"/>
</dbReference>
<dbReference type="InterPro" id="IPR007652">
    <property type="entry name" value="A1-4-GlycosylTfrase_dom"/>
</dbReference>
<dbReference type="Pfam" id="PF04572">
    <property type="entry name" value="Gb3_synth"/>
    <property type="match status" value="1"/>
</dbReference>
<dbReference type="InterPro" id="IPR029044">
    <property type="entry name" value="Nucleotide-diphossugar_trans"/>
</dbReference>
<evidence type="ECO:0000313" key="3">
    <source>
        <dbReference type="Proteomes" id="UP001165065"/>
    </source>
</evidence>
<sequence>MLPEASNIGGINKDSLRKTWIDDNDGEDNSGLSPLTTQLYINDKPTVDYPVALVRSCPRSYYDEVNKLGLEECGTLTSEERDSLRVIMIWTTSRETFTSRNQWTIESLFKQHPCASLSVYSNSLSMDTFKTLEDFGLDVKVVRYDFSKMVAPGEPGYKWTVDIGQYENTPNFHVHTSDMLRLLLLYTHGGSYLDMDHITTGAILGAKGPGYNLFGGEECRNDNPDCMDAQGLLRLNVINAEYLDSPQYPGRSGFHSMAGDESPRYTPCNGVLLNWEAKHPIIAAALKDVDDHYDPLCWGCLGPRLFGKLLNQAAEVNSSFKNVSILPAGVLYPVDYADIASLLRSRRYDIEKFMADTNSLGVHFYGKMTSELMIEAGSSMDRILREATIFGKLPFVFLERLGDSSAFCVSGQEEKNAVYESKGTMFIEAWKKPQSIRTIPENPIEFLVHVLKANNHILACHEGWSGIREMTHNIRQQMNMPIVMFDDNSLHNDKKHIYEFFFRLGVTSLHVQGVPPGLLDFASFLADKQGSRSNPMSGSIFLSVTYHSVSLFQTHHTYASSAALARATESSQRGDIFLMLVDPDDAQYAARQGAPSCAVWPTFLDKRDFKEKVISSEVDNDAEELFDSLDRRTRESWKCLIKSTYKTPMCIDENGQCVIARRRSEQEF</sequence>
<proteinExistence type="predicted"/>
<gene>
    <name evidence="2" type="ORF">TrCOL_g11248</name>
</gene>
<accession>A0A9W7GMI6</accession>
<dbReference type="PANTHER" id="PTHR46781:SF5">
    <property type="entry name" value="ALPHA 1,4-GLYCOSYLTRANSFERASE FAMILY PROTEIN"/>
    <property type="match status" value="1"/>
</dbReference>
<dbReference type="AlphaFoldDB" id="A0A9W7GMI6"/>
<organism evidence="2 3">
    <name type="scientific">Triparma columacea</name>
    <dbReference type="NCBI Taxonomy" id="722753"/>
    <lineage>
        <taxon>Eukaryota</taxon>
        <taxon>Sar</taxon>
        <taxon>Stramenopiles</taxon>
        <taxon>Ochrophyta</taxon>
        <taxon>Bolidophyceae</taxon>
        <taxon>Parmales</taxon>
        <taxon>Triparmaceae</taxon>
        <taxon>Triparma</taxon>
    </lineage>
</organism>
<name>A0A9W7GMI6_9STRA</name>
<dbReference type="InterPro" id="IPR044789">
    <property type="entry name" value="Put_A1-4-GlycosylTfrase_plant"/>
</dbReference>
<dbReference type="Pfam" id="PF04488">
    <property type="entry name" value="Gly_transf_sug"/>
    <property type="match status" value="1"/>
</dbReference>
<keyword evidence="3" id="KW-1185">Reference proteome</keyword>
<dbReference type="OrthoDB" id="409543at2759"/>
<dbReference type="PANTHER" id="PTHR46781">
    <property type="entry name" value="ALPHA 1,4-GLYCOSYLTRANSFERASE FAMILY PROTEIN"/>
    <property type="match status" value="1"/>
</dbReference>
<feature type="domain" description="Alpha 1,4-glycosyltransferase" evidence="1">
    <location>
        <begin position="276"/>
        <end position="384"/>
    </location>
</feature>
<comment type="caution">
    <text evidence="2">The sequence shown here is derived from an EMBL/GenBank/DDBJ whole genome shotgun (WGS) entry which is preliminary data.</text>
</comment>
<dbReference type="Gene3D" id="3.90.550.20">
    <property type="match status" value="1"/>
</dbReference>
<evidence type="ECO:0000259" key="1">
    <source>
        <dbReference type="Pfam" id="PF04572"/>
    </source>
</evidence>
<evidence type="ECO:0000313" key="2">
    <source>
        <dbReference type="EMBL" id="GMI48436.1"/>
    </source>
</evidence>
<dbReference type="SUPFAM" id="SSF53448">
    <property type="entry name" value="Nucleotide-diphospho-sugar transferases"/>
    <property type="match status" value="1"/>
</dbReference>
<dbReference type="EMBL" id="BRYA01000397">
    <property type="protein sequence ID" value="GMI48436.1"/>
    <property type="molecule type" value="Genomic_DNA"/>
</dbReference>
<dbReference type="Proteomes" id="UP001165065">
    <property type="component" value="Unassembled WGS sequence"/>
</dbReference>
<protein>
    <recommendedName>
        <fullName evidence="1">Alpha 1,4-glycosyltransferase domain-containing protein</fullName>
    </recommendedName>
</protein>
<reference evidence="3" key="1">
    <citation type="journal article" date="2023" name="Commun. Biol.">
        <title>Genome analysis of Parmales, the sister group of diatoms, reveals the evolutionary specialization of diatoms from phago-mixotrophs to photoautotrophs.</title>
        <authorList>
            <person name="Ban H."/>
            <person name="Sato S."/>
            <person name="Yoshikawa S."/>
            <person name="Yamada K."/>
            <person name="Nakamura Y."/>
            <person name="Ichinomiya M."/>
            <person name="Sato N."/>
            <person name="Blanc-Mathieu R."/>
            <person name="Endo H."/>
            <person name="Kuwata A."/>
            <person name="Ogata H."/>
        </authorList>
    </citation>
    <scope>NUCLEOTIDE SEQUENCE [LARGE SCALE GENOMIC DNA]</scope>
</reference>